<sequence length="103" mass="12062">FYVNKKFLSGHSPMFKEMFESDDREEISIDHIESESFTKTLNLLHSIDHLINHDNVLGVLEVAHCFGIKSLLTSCEDFMLHSKDIDDLSTRFMHSEIYELERL</sequence>
<dbReference type="InterPro" id="IPR000210">
    <property type="entry name" value="BTB/POZ_dom"/>
</dbReference>
<proteinExistence type="predicted"/>
<dbReference type="PROSITE" id="PS50097">
    <property type="entry name" value="BTB"/>
    <property type="match status" value="1"/>
</dbReference>
<dbReference type="InterPro" id="IPR052664">
    <property type="entry name" value="BTB-MATH_domain_protein"/>
</dbReference>
<organism evidence="2 3">
    <name type="scientific">Pristionchus fissidentatus</name>
    <dbReference type="NCBI Taxonomy" id="1538716"/>
    <lineage>
        <taxon>Eukaryota</taxon>
        <taxon>Metazoa</taxon>
        <taxon>Ecdysozoa</taxon>
        <taxon>Nematoda</taxon>
        <taxon>Chromadorea</taxon>
        <taxon>Rhabditida</taxon>
        <taxon>Rhabditina</taxon>
        <taxon>Diplogasteromorpha</taxon>
        <taxon>Diplogasteroidea</taxon>
        <taxon>Neodiplogasteridae</taxon>
        <taxon>Pristionchus</taxon>
    </lineage>
</organism>
<dbReference type="Proteomes" id="UP001432322">
    <property type="component" value="Unassembled WGS sequence"/>
</dbReference>
<dbReference type="SUPFAM" id="SSF54695">
    <property type="entry name" value="POZ domain"/>
    <property type="match status" value="1"/>
</dbReference>
<dbReference type="AlphaFoldDB" id="A0AAV5VQV1"/>
<evidence type="ECO:0000313" key="2">
    <source>
        <dbReference type="EMBL" id="GMT20370.1"/>
    </source>
</evidence>
<comment type="caution">
    <text evidence="2">The sequence shown here is derived from an EMBL/GenBank/DDBJ whole genome shotgun (WGS) entry which is preliminary data.</text>
</comment>
<keyword evidence="3" id="KW-1185">Reference proteome</keyword>
<dbReference type="EMBL" id="BTSY01000003">
    <property type="protein sequence ID" value="GMT20370.1"/>
    <property type="molecule type" value="Genomic_DNA"/>
</dbReference>
<dbReference type="InterPro" id="IPR011333">
    <property type="entry name" value="SKP1/BTB/POZ_sf"/>
</dbReference>
<dbReference type="PANTHER" id="PTHR22743">
    <property type="entry name" value="MEPRIN/TRAF-LIKE MATH FAMILY-C.ELEGANS"/>
    <property type="match status" value="1"/>
</dbReference>
<dbReference type="Gene3D" id="3.30.710.10">
    <property type="entry name" value="Potassium Channel Kv1.1, Chain A"/>
    <property type="match status" value="1"/>
</dbReference>
<dbReference type="SMART" id="SM00225">
    <property type="entry name" value="BTB"/>
    <property type="match status" value="1"/>
</dbReference>
<feature type="domain" description="BTB" evidence="1">
    <location>
        <begin position="1"/>
        <end position="53"/>
    </location>
</feature>
<feature type="non-terminal residue" evidence="2">
    <location>
        <position position="1"/>
    </location>
</feature>
<dbReference type="PANTHER" id="PTHR22743:SF165">
    <property type="entry name" value="BTB AND MATH DOMAIN CONTAINING-RELATED"/>
    <property type="match status" value="1"/>
</dbReference>
<name>A0AAV5VQV1_9BILA</name>
<dbReference type="Pfam" id="PF00651">
    <property type="entry name" value="BTB"/>
    <property type="match status" value="1"/>
</dbReference>
<evidence type="ECO:0000259" key="1">
    <source>
        <dbReference type="PROSITE" id="PS50097"/>
    </source>
</evidence>
<reference evidence="2" key="1">
    <citation type="submission" date="2023-10" db="EMBL/GenBank/DDBJ databases">
        <title>Genome assembly of Pristionchus species.</title>
        <authorList>
            <person name="Yoshida K."/>
            <person name="Sommer R.J."/>
        </authorList>
    </citation>
    <scope>NUCLEOTIDE SEQUENCE</scope>
    <source>
        <strain evidence="2">RS5133</strain>
    </source>
</reference>
<protein>
    <recommendedName>
        <fullName evidence="1">BTB domain-containing protein</fullName>
    </recommendedName>
</protein>
<gene>
    <name evidence="2" type="ORF">PFISCL1PPCAC_11667</name>
</gene>
<feature type="non-terminal residue" evidence="2">
    <location>
        <position position="103"/>
    </location>
</feature>
<evidence type="ECO:0000313" key="3">
    <source>
        <dbReference type="Proteomes" id="UP001432322"/>
    </source>
</evidence>
<accession>A0AAV5VQV1</accession>